<dbReference type="Proteomes" id="UP001165541">
    <property type="component" value="Unassembled WGS sequence"/>
</dbReference>
<dbReference type="SUPFAM" id="SSF52821">
    <property type="entry name" value="Rhodanese/Cell cycle control phosphatase"/>
    <property type="match status" value="1"/>
</dbReference>
<dbReference type="PROSITE" id="PS50206">
    <property type="entry name" value="RHODANESE_3"/>
    <property type="match status" value="1"/>
</dbReference>
<feature type="domain" description="Rhodanese" evidence="1">
    <location>
        <begin position="20"/>
        <end position="109"/>
    </location>
</feature>
<sequence length="109" mass="12215">MSEPVKKAPVSRDELKANLHDGLVTLLDVRPEDEYQLGHLPGTLNIPLDRLTRHLAELSKAHEIVAYCRGPYCVMSFEAVAALRKKGFKVRRLEDGFPEWKAAGFAVES</sequence>
<accession>A0ABT0YVG0</accession>
<organism evidence="2 3">
    <name type="scientific">Caldimonas mangrovi</name>
    <dbReference type="NCBI Taxonomy" id="2944811"/>
    <lineage>
        <taxon>Bacteria</taxon>
        <taxon>Pseudomonadati</taxon>
        <taxon>Pseudomonadota</taxon>
        <taxon>Betaproteobacteria</taxon>
        <taxon>Burkholderiales</taxon>
        <taxon>Sphaerotilaceae</taxon>
        <taxon>Caldimonas</taxon>
    </lineage>
</organism>
<dbReference type="PANTHER" id="PTHR43031">
    <property type="entry name" value="FAD-DEPENDENT OXIDOREDUCTASE"/>
    <property type="match status" value="1"/>
</dbReference>
<gene>
    <name evidence="2" type="ORF">M8A51_24660</name>
</gene>
<dbReference type="SMART" id="SM00450">
    <property type="entry name" value="RHOD"/>
    <property type="match status" value="1"/>
</dbReference>
<dbReference type="InterPro" id="IPR001763">
    <property type="entry name" value="Rhodanese-like_dom"/>
</dbReference>
<protein>
    <submittedName>
        <fullName evidence="2">Rhodanese-like domain-containing protein</fullName>
    </submittedName>
</protein>
<dbReference type="InterPro" id="IPR050229">
    <property type="entry name" value="GlpE_sulfurtransferase"/>
</dbReference>
<dbReference type="EMBL" id="JAMKFE010000022">
    <property type="protein sequence ID" value="MCM5682737.1"/>
    <property type="molecule type" value="Genomic_DNA"/>
</dbReference>
<dbReference type="PANTHER" id="PTHR43031:SF16">
    <property type="entry name" value="OXIDOREDUCTASE"/>
    <property type="match status" value="1"/>
</dbReference>
<keyword evidence="3" id="KW-1185">Reference proteome</keyword>
<reference evidence="2" key="1">
    <citation type="submission" date="2022-05" db="EMBL/GenBank/DDBJ databases">
        <title>Schlegelella sp. nov., isolated from mangrove soil.</title>
        <authorList>
            <person name="Liu Y."/>
            <person name="Ge X."/>
            <person name="Liu W."/>
        </authorList>
    </citation>
    <scope>NUCLEOTIDE SEQUENCE</scope>
    <source>
        <strain evidence="2">S2-27</strain>
    </source>
</reference>
<dbReference type="Pfam" id="PF00581">
    <property type="entry name" value="Rhodanese"/>
    <property type="match status" value="1"/>
</dbReference>
<name>A0ABT0YVG0_9BURK</name>
<dbReference type="Gene3D" id="3.40.250.10">
    <property type="entry name" value="Rhodanese-like domain"/>
    <property type="match status" value="1"/>
</dbReference>
<comment type="caution">
    <text evidence="2">The sequence shown here is derived from an EMBL/GenBank/DDBJ whole genome shotgun (WGS) entry which is preliminary data.</text>
</comment>
<evidence type="ECO:0000313" key="3">
    <source>
        <dbReference type="Proteomes" id="UP001165541"/>
    </source>
</evidence>
<dbReference type="CDD" id="cd00158">
    <property type="entry name" value="RHOD"/>
    <property type="match status" value="1"/>
</dbReference>
<evidence type="ECO:0000259" key="1">
    <source>
        <dbReference type="PROSITE" id="PS50206"/>
    </source>
</evidence>
<evidence type="ECO:0000313" key="2">
    <source>
        <dbReference type="EMBL" id="MCM5682737.1"/>
    </source>
</evidence>
<dbReference type="InterPro" id="IPR036873">
    <property type="entry name" value="Rhodanese-like_dom_sf"/>
</dbReference>
<proteinExistence type="predicted"/>